<dbReference type="PANTHER" id="PTHR47936:SF1">
    <property type="entry name" value="PENTATRICOPEPTIDE REPEAT-CONTAINING PROTEIN GUN1, CHLOROPLASTIC"/>
    <property type="match status" value="1"/>
</dbReference>
<keyword evidence="5" id="KW-1185">Reference proteome</keyword>
<organism evidence="4 5">
    <name type="scientific">Prorocentrum cordatum</name>
    <dbReference type="NCBI Taxonomy" id="2364126"/>
    <lineage>
        <taxon>Eukaryota</taxon>
        <taxon>Sar</taxon>
        <taxon>Alveolata</taxon>
        <taxon>Dinophyceae</taxon>
        <taxon>Prorocentrales</taxon>
        <taxon>Prorocentraceae</taxon>
        <taxon>Prorocentrum</taxon>
    </lineage>
</organism>
<dbReference type="InterPro" id="IPR002885">
    <property type="entry name" value="PPR_rpt"/>
</dbReference>
<feature type="repeat" description="PPR" evidence="2">
    <location>
        <begin position="130"/>
        <end position="164"/>
    </location>
</feature>
<dbReference type="NCBIfam" id="TIGR00756">
    <property type="entry name" value="PPR"/>
    <property type="match status" value="1"/>
</dbReference>
<feature type="compositionally biased region" description="Low complexity" evidence="3">
    <location>
        <begin position="29"/>
        <end position="42"/>
    </location>
</feature>
<reference evidence="4" key="1">
    <citation type="submission" date="2023-10" db="EMBL/GenBank/DDBJ databases">
        <authorList>
            <person name="Chen Y."/>
            <person name="Shah S."/>
            <person name="Dougan E. K."/>
            <person name="Thang M."/>
            <person name="Chan C."/>
        </authorList>
    </citation>
    <scope>NUCLEOTIDE SEQUENCE [LARGE SCALE GENOMIC DNA]</scope>
</reference>
<dbReference type="Proteomes" id="UP001189429">
    <property type="component" value="Unassembled WGS sequence"/>
</dbReference>
<comment type="caution">
    <text evidence="4">The sequence shown here is derived from an EMBL/GenBank/DDBJ whole genome shotgun (WGS) entry which is preliminary data.</text>
</comment>
<feature type="non-terminal residue" evidence="4">
    <location>
        <position position="1"/>
    </location>
</feature>
<sequence>ACGSAAEARALLGGMRARALRPSRDHAQRAAGRLRARGPLARGAGGAGRRAGRRGPLRPDPLQHRRGRLRARGALAGGAGAPGGHAWLALPPRRHGITCNTALGACSRAAEWSAAVLLLRDMPRRRLRADAVSFSTCITAGHKAGRWDLAAGLLADMRGRRVAPNIITFNASVTALTAGQQWESAVSLLGDMQEVRLQPDLCPYRASVDALFHAGRRVEAARLYRRALQPGIAAYRPAVLWAWHPWRSRSASSSSGVPSATAVSTTTEIEALAEMGSEAAELDARDRRLPFRSKEVARLPNVRTRHAWLQFGLLSPPQIMTYRWGLARDILKGPPNRPWLLAGSVRLRCYSSGIGQS</sequence>
<gene>
    <name evidence="4" type="ORF">PCOR1329_LOCUS18011</name>
</gene>
<keyword evidence="1" id="KW-0677">Repeat</keyword>
<protein>
    <recommendedName>
        <fullName evidence="6">Pentatricopeptide repeat-containing protein</fullName>
    </recommendedName>
</protein>
<evidence type="ECO:0000313" key="4">
    <source>
        <dbReference type="EMBL" id="CAK0814384.1"/>
    </source>
</evidence>
<feature type="region of interest" description="Disordered" evidence="3">
    <location>
        <begin position="21"/>
        <end position="65"/>
    </location>
</feature>
<dbReference type="Pfam" id="PF13812">
    <property type="entry name" value="PPR_3"/>
    <property type="match status" value="1"/>
</dbReference>
<evidence type="ECO:0000313" key="5">
    <source>
        <dbReference type="Proteomes" id="UP001189429"/>
    </source>
</evidence>
<accession>A0ABN9R6C5</accession>
<evidence type="ECO:0000256" key="2">
    <source>
        <dbReference type="PROSITE-ProRule" id="PRU00708"/>
    </source>
</evidence>
<dbReference type="PROSITE" id="PS51375">
    <property type="entry name" value="PPR"/>
    <property type="match status" value="2"/>
</dbReference>
<dbReference type="Gene3D" id="1.25.40.10">
    <property type="entry name" value="Tetratricopeptide repeat domain"/>
    <property type="match status" value="1"/>
</dbReference>
<evidence type="ECO:0008006" key="6">
    <source>
        <dbReference type="Google" id="ProtNLM"/>
    </source>
</evidence>
<evidence type="ECO:0000256" key="3">
    <source>
        <dbReference type="SAM" id="MobiDB-lite"/>
    </source>
</evidence>
<name>A0ABN9R6C5_9DINO</name>
<dbReference type="InterPro" id="IPR011990">
    <property type="entry name" value="TPR-like_helical_dom_sf"/>
</dbReference>
<dbReference type="EMBL" id="CAUYUJ010005626">
    <property type="protein sequence ID" value="CAK0814384.1"/>
    <property type="molecule type" value="Genomic_DNA"/>
</dbReference>
<feature type="repeat" description="PPR" evidence="2">
    <location>
        <begin position="165"/>
        <end position="199"/>
    </location>
</feature>
<evidence type="ECO:0000256" key="1">
    <source>
        <dbReference type="ARBA" id="ARBA00022737"/>
    </source>
</evidence>
<proteinExistence type="predicted"/>
<dbReference type="PANTHER" id="PTHR47936">
    <property type="entry name" value="PPR_LONG DOMAIN-CONTAINING PROTEIN"/>
    <property type="match status" value="1"/>
</dbReference>